<feature type="region of interest" description="Disordered" evidence="1">
    <location>
        <begin position="76"/>
        <end position="100"/>
    </location>
</feature>
<evidence type="ECO:0000259" key="2">
    <source>
        <dbReference type="Pfam" id="PF10444"/>
    </source>
</evidence>
<dbReference type="Proteomes" id="UP000242875">
    <property type="component" value="Unassembled WGS sequence"/>
</dbReference>
<accession>A0A261XZJ3</accession>
<sequence length="189" mass="21662">MPPKLKSARVGRPPTKNKTLKKTLVRKNSPIIKSGPRRNRQAPASHLHNLITTSSPREGTKDTITQDHETSFAQISPIHKPQNDDPQTPETPRQSQGPWISDDERALLLENLELEVQDRTRKCRDYIDLLCTSLNVRGELEINRLTPSIRKLTMRDFCLKYNASPQEYSKKMLAGKQERLQALHPVKRV</sequence>
<evidence type="ECO:0000313" key="3">
    <source>
        <dbReference type="EMBL" id="OZJ03789.1"/>
    </source>
</evidence>
<comment type="caution">
    <text evidence="3">The sequence shown here is derived from an EMBL/GenBank/DDBJ whole genome shotgun (WGS) entry which is preliminary data.</text>
</comment>
<evidence type="ECO:0000313" key="4">
    <source>
        <dbReference type="Proteomes" id="UP000242875"/>
    </source>
</evidence>
<name>A0A261XZJ3_9FUNG</name>
<dbReference type="Pfam" id="PF10444">
    <property type="entry name" value="Nbl1_Borealin_N"/>
    <property type="match status" value="1"/>
</dbReference>
<organism evidence="3 4">
    <name type="scientific">Bifiguratus adelaidae</name>
    <dbReference type="NCBI Taxonomy" id="1938954"/>
    <lineage>
        <taxon>Eukaryota</taxon>
        <taxon>Fungi</taxon>
        <taxon>Fungi incertae sedis</taxon>
        <taxon>Mucoromycota</taxon>
        <taxon>Mucoromycotina</taxon>
        <taxon>Endogonomycetes</taxon>
        <taxon>Endogonales</taxon>
        <taxon>Endogonales incertae sedis</taxon>
        <taxon>Bifiguratus</taxon>
    </lineage>
</organism>
<dbReference type="OrthoDB" id="2392550at2759"/>
<gene>
    <name evidence="3" type="ORF">BZG36_03007</name>
</gene>
<dbReference type="EMBL" id="MVBO01000068">
    <property type="protein sequence ID" value="OZJ03789.1"/>
    <property type="molecule type" value="Genomic_DNA"/>
</dbReference>
<protein>
    <recommendedName>
        <fullName evidence="2">Borealin N-terminal domain-containing protein</fullName>
    </recommendedName>
</protein>
<dbReference type="InterPro" id="IPR018851">
    <property type="entry name" value="Borealin_N"/>
</dbReference>
<feature type="domain" description="Borealin N-terminal" evidence="2">
    <location>
        <begin position="105"/>
        <end position="158"/>
    </location>
</feature>
<keyword evidence="4" id="KW-1185">Reference proteome</keyword>
<dbReference type="AlphaFoldDB" id="A0A261XZJ3"/>
<dbReference type="Gene3D" id="6.10.250.1900">
    <property type="match status" value="1"/>
</dbReference>
<feature type="region of interest" description="Disordered" evidence="1">
    <location>
        <begin position="1"/>
        <end position="63"/>
    </location>
</feature>
<proteinExistence type="predicted"/>
<reference evidence="3 4" key="1">
    <citation type="journal article" date="2017" name="Mycologia">
        <title>Bifiguratus adelaidae, gen. et sp. nov., a new member of Mucoromycotina in endophytic and soil-dwelling habitats.</title>
        <authorList>
            <person name="Torres-Cruz T.J."/>
            <person name="Billingsley Tobias T.L."/>
            <person name="Almatruk M."/>
            <person name="Hesse C."/>
            <person name="Kuske C.R."/>
            <person name="Desiro A."/>
            <person name="Benucci G.M."/>
            <person name="Bonito G."/>
            <person name="Stajich J.E."/>
            <person name="Dunlap C."/>
            <person name="Arnold A.E."/>
            <person name="Porras-Alfaro A."/>
        </authorList>
    </citation>
    <scope>NUCLEOTIDE SEQUENCE [LARGE SCALE GENOMIC DNA]</scope>
    <source>
        <strain evidence="3 4">AZ0501</strain>
    </source>
</reference>
<evidence type="ECO:0000256" key="1">
    <source>
        <dbReference type="SAM" id="MobiDB-lite"/>
    </source>
</evidence>
<feature type="compositionally biased region" description="Polar residues" evidence="1">
    <location>
        <begin position="84"/>
        <end position="98"/>
    </location>
</feature>